<evidence type="ECO:0000313" key="1">
    <source>
        <dbReference type="EMBL" id="KAK4773640.1"/>
    </source>
</evidence>
<dbReference type="InterPro" id="IPR000933">
    <property type="entry name" value="Glyco_hydro_29"/>
</dbReference>
<dbReference type="GO" id="GO:0016139">
    <property type="term" value="P:glycoside catabolic process"/>
    <property type="evidence" value="ECO:0007669"/>
    <property type="project" value="TreeGrafter"/>
</dbReference>
<dbReference type="PANTHER" id="PTHR10030:SF27">
    <property type="entry name" value="ALPHA-L-FUCOSIDASE 1"/>
    <property type="match status" value="1"/>
</dbReference>
<keyword evidence="2" id="KW-1185">Reference proteome</keyword>
<dbReference type="GO" id="GO:0006004">
    <property type="term" value="P:fucose metabolic process"/>
    <property type="evidence" value="ECO:0007669"/>
    <property type="project" value="TreeGrafter"/>
</dbReference>
<organism evidence="1 2">
    <name type="scientific">Trapa incisa</name>
    <dbReference type="NCBI Taxonomy" id="236973"/>
    <lineage>
        <taxon>Eukaryota</taxon>
        <taxon>Viridiplantae</taxon>
        <taxon>Streptophyta</taxon>
        <taxon>Embryophyta</taxon>
        <taxon>Tracheophyta</taxon>
        <taxon>Spermatophyta</taxon>
        <taxon>Magnoliopsida</taxon>
        <taxon>eudicotyledons</taxon>
        <taxon>Gunneridae</taxon>
        <taxon>Pentapetalae</taxon>
        <taxon>rosids</taxon>
        <taxon>malvids</taxon>
        <taxon>Myrtales</taxon>
        <taxon>Lythraceae</taxon>
        <taxon>Trapa</taxon>
    </lineage>
</organism>
<dbReference type="PANTHER" id="PTHR10030">
    <property type="entry name" value="ALPHA-L-FUCOSIDASE"/>
    <property type="match status" value="1"/>
</dbReference>
<dbReference type="Proteomes" id="UP001345219">
    <property type="component" value="Chromosome 22"/>
</dbReference>
<dbReference type="Gene3D" id="2.60.120.260">
    <property type="entry name" value="Galactose-binding domain-like"/>
    <property type="match status" value="1"/>
</dbReference>
<gene>
    <name evidence="1" type="ORF">SAY87_028659</name>
</gene>
<protein>
    <recommendedName>
        <fullName evidence="3">F5/8 type C domain-containing protein</fullName>
    </recommendedName>
</protein>
<comment type="caution">
    <text evidence="1">The sequence shown here is derived from an EMBL/GenBank/DDBJ whole genome shotgun (WGS) entry which is preliminary data.</text>
</comment>
<name>A0AAN7KVA6_9MYRT</name>
<dbReference type="GO" id="GO:0004560">
    <property type="term" value="F:alpha-L-fucosidase activity"/>
    <property type="evidence" value="ECO:0007669"/>
    <property type="project" value="InterPro"/>
</dbReference>
<evidence type="ECO:0008006" key="3">
    <source>
        <dbReference type="Google" id="ProtNLM"/>
    </source>
</evidence>
<evidence type="ECO:0000313" key="2">
    <source>
        <dbReference type="Proteomes" id="UP001345219"/>
    </source>
</evidence>
<dbReference type="GO" id="GO:0005764">
    <property type="term" value="C:lysosome"/>
    <property type="evidence" value="ECO:0007669"/>
    <property type="project" value="TreeGrafter"/>
</dbReference>
<dbReference type="EMBL" id="JAXIOK010000004">
    <property type="protein sequence ID" value="KAK4773640.1"/>
    <property type="molecule type" value="Genomic_DNA"/>
</dbReference>
<proteinExistence type="predicted"/>
<dbReference type="AlphaFoldDB" id="A0AAN7KVA6"/>
<sequence>MLAVLEGASKILSFPRKIFSLRISTPTGLLRENGTKWALDLQFPDSVSFNVLKIQEPIHMGQRISKFHVKILGGEGQWRRVINGTTVGYQRLIPFQRLKTRRVRFVVDKSQDDPLISYLGL</sequence>
<accession>A0AAN7KVA6</accession>
<reference evidence="1 2" key="1">
    <citation type="journal article" date="2023" name="Hortic Res">
        <title>Pangenome of water caltrop reveals structural variations and asymmetric subgenome divergence after allopolyploidization.</title>
        <authorList>
            <person name="Zhang X."/>
            <person name="Chen Y."/>
            <person name="Wang L."/>
            <person name="Yuan Y."/>
            <person name="Fang M."/>
            <person name="Shi L."/>
            <person name="Lu R."/>
            <person name="Comes H.P."/>
            <person name="Ma Y."/>
            <person name="Chen Y."/>
            <person name="Huang G."/>
            <person name="Zhou Y."/>
            <person name="Zheng Z."/>
            <person name="Qiu Y."/>
        </authorList>
    </citation>
    <scope>NUCLEOTIDE SEQUENCE [LARGE SCALE GENOMIC DNA]</scope>
    <source>
        <tissue evidence="1">Roots</tissue>
    </source>
</reference>